<dbReference type="SUPFAM" id="SSF51658">
    <property type="entry name" value="Xylose isomerase-like"/>
    <property type="match status" value="1"/>
</dbReference>
<dbReference type="OrthoDB" id="1121759at2"/>
<evidence type="ECO:0000259" key="1">
    <source>
        <dbReference type="Pfam" id="PF01261"/>
    </source>
</evidence>
<gene>
    <name evidence="2" type="ORF">SAMN06265218_11159</name>
</gene>
<keyword evidence="3" id="KW-1185">Reference proteome</keyword>
<name>A0A521DMK1_9BACT</name>
<accession>A0A521DMK1</accession>
<dbReference type="InterPro" id="IPR050312">
    <property type="entry name" value="IolE/XylAMocC-like"/>
</dbReference>
<dbReference type="Proteomes" id="UP000317593">
    <property type="component" value="Unassembled WGS sequence"/>
</dbReference>
<dbReference type="RefSeq" id="WP_142714973.1">
    <property type="nucleotide sequence ID" value="NZ_FXTH01000011.1"/>
</dbReference>
<dbReference type="InterPro" id="IPR036237">
    <property type="entry name" value="Xyl_isomerase-like_sf"/>
</dbReference>
<dbReference type="InterPro" id="IPR013022">
    <property type="entry name" value="Xyl_isomerase-like_TIM-brl"/>
</dbReference>
<organism evidence="2 3">
    <name type="scientific">Fodinibius sediminis</name>
    <dbReference type="NCBI Taxonomy" id="1214077"/>
    <lineage>
        <taxon>Bacteria</taxon>
        <taxon>Pseudomonadati</taxon>
        <taxon>Balneolota</taxon>
        <taxon>Balneolia</taxon>
        <taxon>Balneolales</taxon>
        <taxon>Balneolaceae</taxon>
        <taxon>Fodinibius</taxon>
    </lineage>
</organism>
<evidence type="ECO:0000313" key="3">
    <source>
        <dbReference type="Proteomes" id="UP000317593"/>
    </source>
</evidence>
<reference evidence="2 3" key="1">
    <citation type="submission" date="2017-05" db="EMBL/GenBank/DDBJ databases">
        <authorList>
            <person name="Varghese N."/>
            <person name="Submissions S."/>
        </authorList>
    </citation>
    <scope>NUCLEOTIDE SEQUENCE [LARGE SCALE GENOMIC DNA]</scope>
    <source>
        <strain evidence="2 3">DSM 21194</strain>
    </source>
</reference>
<protein>
    <submittedName>
        <fullName evidence="2">Sugar phosphate isomerase/epimerase</fullName>
    </submittedName>
</protein>
<proteinExistence type="predicted"/>
<dbReference type="PANTHER" id="PTHR12110">
    <property type="entry name" value="HYDROXYPYRUVATE ISOMERASE"/>
    <property type="match status" value="1"/>
</dbReference>
<feature type="domain" description="Xylose isomerase-like TIM barrel" evidence="1">
    <location>
        <begin position="61"/>
        <end position="290"/>
    </location>
</feature>
<dbReference type="Gene3D" id="3.20.20.150">
    <property type="entry name" value="Divalent-metal-dependent TIM barrel enzymes"/>
    <property type="match status" value="1"/>
</dbReference>
<sequence>MDNSISTENKGMKIGFHTDAFNTSFKNFEFALQWAKENNVHYIEPGVIDGVSWIHGLGYQPHIALYEDPLLLKNKMKEEYDVQFSQIDAAFPLSGKDGPLYGIPYVLKSIPWAKHAGCPCIAVTDGLHKPESMTDEEAMDMMKRGFERIIEVAEAYEIQINIEVHGYFTTNPDMLEKMLNFCDSEYLGLNMDTGNSYIAGRDPVEFLKEFINKVNHVHIKDVSEELDKMLRGKDTGIALSHCAIGAGVNADNIRRILSLLHDSGYTGVLSMECEGKGGPMIERSLEWLRATMDELSIPETT</sequence>
<evidence type="ECO:0000313" key="2">
    <source>
        <dbReference type="EMBL" id="SMO72906.1"/>
    </source>
</evidence>
<dbReference type="Pfam" id="PF01261">
    <property type="entry name" value="AP_endonuc_2"/>
    <property type="match status" value="1"/>
</dbReference>
<dbReference type="EMBL" id="FXTH01000011">
    <property type="protein sequence ID" value="SMO72906.1"/>
    <property type="molecule type" value="Genomic_DNA"/>
</dbReference>
<keyword evidence="2" id="KW-0413">Isomerase</keyword>
<dbReference type="AlphaFoldDB" id="A0A521DMK1"/>
<dbReference type="GO" id="GO:0016853">
    <property type="term" value="F:isomerase activity"/>
    <property type="evidence" value="ECO:0007669"/>
    <property type="project" value="UniProtKB-KW"/>
</dbReference>